<evidence type="ECO:0000256" key="1">
    <source>
        <dbReference type="SAM" id="SignalP"/>
    </source>
</evidence>
<proteinExistence type="predicted"/>
<feature type="signal peptide" evidence="1">
    <location>
        <begin position="1"/>
        <end position="24"/>
    </location>
</feature>
<dbReference type="Proteomes" id="UP001242314">
    <property type="component" value="Unassembled WGS sequence"/>
</dbReference>
<accession>A0ABT9GBW9</accession>
<protein>
    <recommendedName>
        <fullName evidence="4">Lipoprotein</fullName>
    </recommendedName>
</protein>
<keyword evidence="1" id="KW-0732">Signal</keyword>
<gene>
    <name evidence="2" type="ORF">QDH73_04925</name>
</gene>
<evidence type="ECO:0000313" key="2">
    <source>
        <dbReference type="EMBL" id="MDP4483381.1"/>
    </source>
</evidence>
<evidence type="ECO:0008006" key="4">
    <source>
        <dbReference type="Google" id="ProtNLM"/>
    </source>
</evidence>
<evidence type="ECO:0000313" key="3">
    <source>
        <dbReference type="Proteomes" id="UP001242314"/>
    </source>
</evidence>
<reference evidence="2 3" key="1">
    <citation type="submission" date="2023-04" db="EMBL/GenBank/DDBJ databases">
        <title>Novel Pseudoalteromonas species isolated from Pacific coral.</title>
        <authorList>
            <person name="Videau P."/>
            <person name="Shlafstein M.D."/>
            <person name="Oline D.K."/>
            <person name="Strangman W.K."/>
            <person name="Hahnke R.L."/>
            <person name="Saw J.H."/>
            <person name="Ushijima B."/>
        </authorList>
    </citation>
    <scope>NUCLEOTIDE SEQUENCE [LARGE SCALE GENOMIC DNA]</scope>
    <source>
        <strain evidence="2 3">LMG 14908</strain>
    </source>
</reference>
<feature type="chain" id="PRO_5047532357" description="Lipoprotein" evidence="1">
    <location>
        <begin position="25"/>
        <end position="217"/>
    </location>
</feature>
<dbReference type="RefSeq" id="WP_152609344.1">
    <property type="nucleotide sequence ID" value="NZ_JASGWX010000003.1"/>
</dbReference>
<dbReference type="PROSITE" id="PS51257">
    <property type="entry name" value="PROKAR_LIPOPROTEIN"/>
    <property type="match status" value="1"/>
</dbReference>
<dbReference type="EMBL" id="JASGWX010000003">
    <property type="protein sequence ID" value="MDP4483381.1"/>
    <property type="molecule type" value="Genomic_DNA"/>
</dbReference>
<sequence>MRIQHLIIFTFLIFIASCKSTMQASYSSQVDPNFKFYTDTYIAVFAAQGENFNTLESKYYIDHVIYSLKQRGFKNVYSYKDLPVPGVNFDAVVYINVSKSNGSYQYETSNYGLIDSGYSTINCTGTFCTQNKQKTLGITGSSTNTGYFTNYYFSTNWFSVNSDEKILFSFSSSSQEGCSDRGMYEFLIAQTIDRLNFKEPKEYKYSVDMPSEYSCNY</sequence>
<organism evidence="2 3">
    <name type="scientific">Pseudoalteromonas distincta</name>
    <dbReference type="NCBI Taxonomy" id="77608"/>
    <lineage>
        <taxon>Bacteria</taxon>
        <taxon>Pseudomonadati</taxon>
        <taxon>Pseudomonadota</taxon>
        <taxon>Gammaproteobacteria</taxon>
        <taxon>Alteromonadales</taxon>
        <taxon>Pseudoalteromonadaceae</taxon>
        <taxon>Pseudoalteromonas</taxon>
    </lineage>
</organism>
<name>A0ABT9GBW9_9GAMM</name>
<keyword evidence="3" id="KW-1185">Reference proteome</keyword>
<comment type="caution">
    <text evidence="2">The sequence shown here is derived from an EMBL/GenBank/DDBJ whole genome shotgun (WGS) entry which is preliminary data.</text>
</comment>